<dbReference type="InParanoid" id="G3HEW2"/>
<proteinExistence type="predicted"/>
<name>G3HEW2_CRIGR</name>
<evidence type="ECO:0000313" key="2">
    <source>
        <dbReference type="Proteomes" id="UP000001075"/>
    </source>
</evidence>
<reference evidence="2" key="1">
    <citation type="journal article" date="2011" name="Nat. Biotechnol.">
        <title>The genomic sequence of the Chinese hamster ovary (CHO)-K1 cell line.</title>
        <authorList>
            <person name="Xu X."/>
            <person name="Nagarajan H."/>
            <person name="Lewis N.E."/>
            <person name="Pan S."/>
            <person name="Cai Z."/>
            <person name="Liu X."/>
            <person name="Chen W."/>
            <person name="Xie M."/>
            <person name="Wang W."/>
            <person name="Hammond S."/>
            <person name="Andersen M.R."/>
            <person name="Neff N."/>
            <person name="Passarelli B."/>
            <person name="Koh W."/>
            <person name="Fan H.C."/>
            <person name="Wang J."/>
            <person name="Gui Y."/>
            <person name="Lee K.H."/>
            <person name="Betenbaugh M.J."/>
            <person name="Quake S.R."/>
            <person name="Famili I."/>
            <person name="Palsson B.O."/>
            <person name="Wang J."/>
        </authorList>
    </citation>
    <scope>NUCLEOTIDE SEQUENCE [LARGE SCALE GENOMIC DNA]</scope>
    <source>
        <strain evidence="2">CHO K1 cell line</strain>
    </source>
</reference>
<protein>
    <submittedName>
        <fullName evidence="1">Uncharacterized protein</fullName>
    </submittedName>
</protein>
<gene>
    <name evidence="1" type="ORF">I79_009109</name>
</gene>
<accession>G3HEW2</accession>
<dbReference type="AlphaFoldDB" id="G3HEW2"/>
<dbReference type="EMBL" id="JH000321">
    <property type="protein sequence ID" value="EGW02710.1"/>
    <property type="molecule type" value="Genomic_DNA"/>
</dbReference>
<organism evidence="1 2">
    <name type="scientific">Cricetulus griseus</name>
    <name type="common">Chinese hamster</name>
    <name type="synonym">Cricetulus barabensis griseus</name>
    <dbReference type="NCBI Taxonomy" id="10029"/>
    <lineage>
        <taxon>Eukaryota</taxon>
        <taxon>Metazoa</taxon>
        <taxon>Chordata</taxon>
        <taxon>Craniata</taxon>
        <taxon>Vertebrata</taxon>
        <taxon>Euteleostomi</taxon>
        <taxon>Mammalia</taxon>
        <taxon>Eutheria</taxon>
        <taxon>Euarchontoglires</taxon>
        <taxon>Glires</taxon>
        <taxon>Rodentia</taxon>
        <taxon>Myomorpha</taxon>
        <taxon>Muroidea</taxon>
        <taxon>Cricetidae</taxon>
        <taxon>Cricetinae</taxon>
        <taxon>Cricetulus</taxon>
    </lineage>
</organism>
<sequence>MLVTETETHKHTHTHIEMQISQRVILSKITILKALVHLTPSILQSHRNRSTRQLQKTGK</sequence>
<evidence type="ECO:0000313" key="1">
    <source>
        <dbReference type="EMBL" id="EGW02710.1"/>
    </source>
</evidence>
<dbReference type="Proteomes" id="UP000001075">
    <property type="component" value="Unassembled WGS sequence"/>
</dbReference>